<dbReference type="InterPro" id="IPR029016">
    <property type="entry name" value="GAF-like_dom_sf"/>
</dbReference>
<reference evidence="2" key="1">
    <citation type="submission" date="2016-10" db="EMBL/GenBank/DDBJ databases">
        <authorList>
            <person name="de Groot N.N."/>
        </authorList>
    </citation>
    <scope>NUCLEOTIDE SEQUENCE</scope>
</reference>
<dbReference type="SUPFAM" id="SSF55781">
    <property type="entry name" value="GAF domain-like"/>
    <property type="match status" value="1"/>
</dbReference>
<dbReference type="GO" id="GO:0004016">
    <property type="term" value="F:adenylate cyclase activity"/>
    <property type="evidence" value="ECO:0007669"/>
    <property type="project" value="UniProtKB-EC"/>
</dbReference>
<organism evidence="2">
    <name type="scientific">hydrothermal vent metagenome</name>
    <dbReference type="NCBI Taxonomy" id="652676"/>
    <lineage>
        <taxon>unclassified sequences</taxon>
        <taxon>metagenomes</taxon>
        <taxon>ecological metagenomes</taxon>
    </lineage>
</organism>
<dbReference type="InterPro" id="IPR003018">
    <property type="entry name" value="GAF"/>
</dbReference>
<accession>A0A1W1BAN7</accession>
<protein>
    <submittedName>
        <fullName evidence="2">Adenylate cyclase</fullName>
        <ecNumber evidence="2">4.6.1.1</ecNumber>
    </submittedName>
</protein>
<proteinExistence type="predicted"/>
<feature type="domain" description="GAF" evidence="1">
    <location>
        <begin position="22"/>
        <end position="167"/>
    </location>
</feature>
<keyword evidence="2" id="KW-0456">Lyase</keyword>
<dbReference type="AlphaFoldDB" id="A0A1W1BAN7"/>
<gene>
    <name evidence="2" type="ORF">MNB_SM-4-418</name>
</gene>
<dbReference type="Gene3D" id="3.30.450.40">
    <property type="match status" value="1"/>
</dbReference>
<evidence type="ECO:0000313" key="2">
    <source>
        <dbReference type="EMBL" id="SFV50567.1"/>
    </source>
</evidence>
<dbReference type="EC" id="4.6.1.1" evidence="2"/>
<dbReference type="Pfam" id="PF01590">
    <property type="entry name" value="GAF"/>
    <property type="match status" value="1"/>
</dbReference>
<evidence type="ECO:0000259" key="1">
    <source>
        <dbReference type="SMART" id="SM00065"/>
    </source>
</evidence>
<name>A0A1W1BAN7_9ZZZZ</name>
<dbReference type="SMART" id="SM00065">
    <property type="entry name" value="GAF"/>
    <property type="match status" value="1"/>
</dbReference>
<sequence>MKYANSYHALANFGRELLDKKTLSEGLPLISVYAKNVIGAQRCSIFINDAKSQELWTTISDGVEKIIVPSAQGLVGATLKTKKPIMTNDPYTHPDFLSDVDKETGFDTKNVITAPIFSSKRHILGVLQLINKSGDFDEEDKRFMVFFAHYISGFLELTNVYLIEDEQLKREH</sequence>
<dbReference type="EMBL" id="FPHF01000011">
    <property type="protein sequence ID" value="SFV50567.1"/>
    <property type="molecule type" value="Genomic_DNA"/>
</dbReference>